<protein>
    <recommendedName>
        <fullName evidence="3">ESX-1 secretion-associated protein</fullName>
    </recommendedName>
</protein>
<accession>A0A4Y3KAK9</accession>
<evidence type="ECO:0000313" key="1">
    <source>
        <dbReference type="EMBL" id="GEA81027.1"/>
    </source>
</evidence>
<comment type="caution">
    <text evidence="1">The sequence shown here is derived from an EMBL/GenBank/DDBJ whole genome shotgun (WGS) entry which is preliminary data.</text>
</comment>
<reference evidence="1 2" key="1">
    <citation type="submission" date="2019-06" db="EMBL/GenBank/DDBJ databases">
        <title>Whole genome shotgun sequence of Cellulomonas uda NBRC 3747.</title>
        <authorList>
            <person name="Hosoyama A."/>
            <person name="Uohara A."/>
            <person name="Ohji S."/>
            <person name="Ichikawa N."/>
        </authorList>
    </citation>
    <scope>NUCLEOTIDE SEQUENCE [LARGE SCALE GENOMIC DNA]</scope>
    <source>
        <strain evidence="1 2">NBRC 3747</strain>
    </source>
</reference>
<gene>
    <name evidence="1" type="ORF">CUD01_14710</name>
</gene>
<dbReference type="Proteomes" id="UP000315842">
    <property type="component" value="Unassembled WGS sequence"/>
</dbReference>
<dbReference type="GO" id="GO:0009306">
    <property type="term" value="P:protein secretion"/>
    <property type="evidence" value="ECO:0007669"/>
    <property type="project" value="InterPro"/>
</dbReference>
<keyword evidence="2" id="KW-1185">Reference proteome</keyword>
<dbReference type="EMBL" id="BJLP01000020">
    <property type="protein sequence ID" value="GEA81027.1"/>
    <property type="molecule type" value="Genomic_DNA"/>
</dbReference>
<name>A0A4Y3KAK9_CELUD</name>
<dbReference type="InterPro" id="IPR022536">
    <property type="entry name" value="EspC"/>
</dbReference>
<evidence type="ECO:0000313" key="2">
    <source>
        <dbReference type="Proteomes" id="UP000315842"/>
    </source>
</evidence>
<proteinExistence type="predicted"/>
<sequence>MSADVDVVLAALRREAVTWDEQAAGIRQVAQAAGRLRLSTLESGVFALMRDAHADAVDHVVARCTEGGAAMNDVAAALRTVAEAYERRDAAVADRVTGTF</sequence>
<organism evidence="1 2">
    <name type="scientific">Cellulomonas uda</name>
    <dbReference type="NCBI Taxonomy" id="1714"/>
    <lineage>
        <taxon>Bacteria</taxon>
        <taxon>Bacillati</taxon>
        <taxon>Actinomycetota</taxon>
        <taxon>Actinomycetes</taxon>
        <taxon>Micrococcales</taxon>
        <taxon>Cellulomonadaceae</taxon>
        <taxon>Cellulomonas</taxon>
    </lineage>
</organism>
<dbReference type="AlphaFoldDB" id="A0A4Y3KAK9"/>
<dbReference type="Pfam" id="PF10824">
    <property type="entry name" value="T7SS_ESX_EspC"/>
    <property type="match status" value="1"/>
</dbReference>
<evidence type="ECO:0008006" key="3">
    <source>
        <dbReference type="Google" id="ProtNLM"/>
    </source>
</evidence>
<dbReference type="RefSeq" id="WP_141319951.1">
    <property type="nucleotide sequence ID" value="NZ_BJLP01000020.1"/>
</dbReference>